<keyword evidence="1" id="KW-0812">Transmembrane</keyword>
<dbReference type="EMBL" id="BSTX01000001">
    <property type="protein sequence ID" value="GLZ76166.1"/>
    <property type="molecule type" value="Genomic_DNA"/>
</dbReference>
<organism evidence="2 3">
    <name type="scientific">Actinorhabdospora filicis</name>
    <dbReference type="NCBI Taxonomy" id="1785913"/>
    <lineage>
        <taxon>Bacteria</taxon>
        <taxon>Bacillati</taxon>
        <taxon>Actinomycetota</taxon>
        <taxon>Actinomycetes</taxon>
        <taxon>Micromonosporales</taxon>
        <taxon>Micromonosporaceae</taxon>
        <taxon>Actinorhabdospora</taxon>
    </lineage>
</organism>
<keyword evidence="3" id="KW-1185">Reference proteome</keyword>
<comment type="caution">
    <text evidence="2">The sequence shown here is derived from an EMBL/GenBank/DDBJ whole genome shotgun (WGS) entry which is preliminary data.</text>
</comment>
<name>A0A9W6SKA5_9ACTN</name>
<protein>
    <submittedName>
        <fullName evidence="2">Uncharacterized protein</fullName>
    </submittedName>
</protein>
<proteinExistence type="predicted"/>
<feature type="transmembrane region" description="Helical" evidence="1">
    <location>
        <begin position="6"/>
        <end position="25"/>
    </location>
</feature>
<dbReference type="AlphaFoldDB" id="A0A9W6SKA5"/>
<reference evidence="2" key="1">
    <citation type="submission" date="2023-03" db="EMBL/GenBank/DDBJ databases">
        <title>Actinorhabdospora filicis NBRC 111898.</title>
        <authorList>
            <person name="Ichikawa N."/>
            <person name="Sato H."/>
            <person name="Tonouchi N."/>
        </authorList>
    </citation>
    <scope>NUCLEOTIDE SEQUENCE</scope>
    <source>
        <strain evidence="2">NBRC 111898</strain>
    </source>
</reference>
<dbReference type="Proteomes" id="UP001165079">
    <property type="component" value="Unassembled WGS sequence"/>
</dbReference>
<evidence type="ECO:0000313" key="3">
    <source>
        <dbReference type="Proteomes" id="UP001165079"/>
    </source>
</evidence>
<gene>
    <name evidence="2" type="ORF">Afil01_09730</name>
</gene>
<dbReference type="RefSeq" id="WP_285661350.1">
    <property type="nucleotide sequence ID" value="NZ_BSTX01000001.1"/>
</dbReference>
<evidence type="ECO:0000256" key="1">
    <source>
        <dbReference type="SAM" id="Phobius"/>
    </source>
</evidence>
<keyword evidence="1" id="KW-1133">Transmembrane helix</keyword>
<evidence type="ECO:0000313" key="2">
    <source>
        <dbReference type="EMBL" id="GLZ76166.1"/>
    </source>
</evidence>
<accession>A0A9W6SKA5</accession>
<sequence length="175" mass="18568">MRWFRVALVAVVAVELVAMLAVIGYRSFGPPDDPGDVALGLSYRVASGFVADADDGLRDLAAHYREGLGAEADLRDKVAAVVAVVKTDADQPWKATGYLLAITPTGDPDFPDGRVLVTVGVYVEVTVGETTVTAGLCEDLNMTLGQWDMRPPTPASCDGRWGRDGRPVPGYGLMS</sequence>
<keyword evidence="1" id="KW-0472">Membrane</keyword>